<feature type="domain" description="GST N-terminal" evidence="1">
    <location>
        <begin position="3"/>
        <end position="94"/>
    </location>
</feature>
<sequence length="234" mass="26143">MPEIITLYTAKVCPYAQRAELALEEAKADYTKFEIDLSNKPEWYAPLVNPASKVPAIAYGGPKVPPEQPSPKSVKIAESLIIVEFVADLFPEANLLPKDPVLRAKARFFVDAVSTKFTPTWFPFVAGKGSAEDFIKGTEQVQALLPESGFAIGQYSIADIAITPFLARAELLLRHAIGAYSAEEAKKVYETVWLSPKFSRLQKYWNDVKARPNFKASFDEEYVKGVFETRFAKK</sequence>
<dbReference type="PANTHER" id="PTHR43968:SF6">
    <property type="entry name" value="GLUTATHIONE S-TRANSFERASE OMEGA"/>
    <property type="match status" value="1"/>
</dbReference>
<comment type="caution">
    <text evidence="2">The sequence shown here is derived from an EMBL/GenBank/DDBJ whole genome shotgun (WGS) entry which is preliminary data.</text>
</comment>
<evidence type="ECO:0000313" key="2">
    <source>
        <dbReference type="EMBL" id="GBE86922.1"/>
    </source>
</evidence>
<dbReference type="InterPro" id="IPR036249">
    <property type="entry name" value="Thioredoxin-like_sf"/>
</dbReference>
<dbReference type="SFLD" id="SFLDS00019">
    <property type="entry name" value="Glutathione_Transferase_(cytos"/>
    <property type="match status" value="1"/>
</dbReference>
<dbReference type="SFLD" id="SFLDG00358">
    <property type="entry name" value="Main_(cytGST)"/>
    <property type="match status" value="1"/>
</dbReference>
<reference evidence="2 3" key="1">
    <citation type="journal article" date="2018" name="Sci. Rep.">
        <title>Genome sequence of the cauliflower mushroom Sparassis crispa (Hanabiratake) and its association with beneficial usage.</title>
        <authorList>
            <person name="Kiyama R."/>
            <person name="Furutani Y."/>
            <person name="Kawaguchi K."/>
            <person name="Nakanishi T."/>
        </authorList>
    </citation>
    <scope>NUCLEOTIDE SEQUENCE [LARGE SCALE GENOMIC DNA]</scope>
</reference>
<dbReference type="STRING" id="139825.A0A401GXL1"/>
<dbReference type="OrthoDB" id="202840at2759"/>
<organism evidence="2 3">
    <name type="scientific">Sparassis crispa</name>
    <dbReference type="NCBI Taxonomy" id="139825"/>
    <lineage>
        <taxon>Eukaryota</taxon>
        <taxon>Fungi</taxon>
        <taxon>Dikarya</taxon>
        <taxon>Basidiomycota</taxon>
        <taxon>Agaricomycotina</taxon>
        <taxon>Agaricomycetes</taxon>
        <taxon>Polyporales</taxon>
        <taxon>Sparassidaceae</taxon>
        <taxon>Sparassis</taxon>
    </lineage>
</organism>
<dbReference type="Proteomes" id="UP000287166">
    <property type="component" value="Unassembled WGS sequence"/>
</dbReference>
<dbReference type="SUPFAM" id="SSF52833">
    <property type="entry name" value="Thioredoxin-like"/>
    <property type="match status" value="1"/>
</dbReference>
<dbReference type="GO" id="GO:0005737">
    <property type="term" value="C:cytoplasm"/>
    <property type="evidence" value="ECO:0007669"/>
    <property type="project" value="TreeGrafter"/>
</dbReference>
<dbReference type="PANTHER" id="PTHR43968">
    <property type="match status" value="1"/>
</dbReference>
<dbReference type="SUPFAM" id="SSF47616">
    <property type="entry name" value="GST C-terminal domain-like"/>
    <property type="match status" value="1"/>
</dbReference>
<dbReference type="InterPro" id="IPR040079">
    <property type="entry name" value="Glutathione_S-Trfase"/>
</dbReference>
<dbReference type="Gene3D" id="3.40.30.10">
    <property type="entry name" value="Glutaredoxin"/>
    <property type="match status" value="1"/>
</dbReference>
<dbReference type="RefSeq" id="XP_027617835.1">
    <property type="nucleotide sequence ID" value="XM_027762034.1"/>
</dbReference>
<gene>
    <name evidence="2" type="ORF">SCP_1001660</name>
</gene>
<proteinExistence type="predicted"/>
<dbReference type="InterPro" id="IPR004045">
    <property type="entry name" value="Glutathione_S-Trfase_N"/>
</dbReference>
<dbReference type="PROSITE" id="PS50404">
    <property type="entry name" value="GST_NTER"/>
    <property type="match status" value="1"/>
</dbReference>
<dbReference type="InterPro" id="IPR036282">
    <property type="entry name" value="Glutathione-S-Trfase_C_sf"/>
</dbReference>
<dbReference type="Gene3D" id="1.20.1050.10">
    <property type="match status" value="1"/>
</dbReference>
<keyword evidence="3" id="KW-1185">Reference proteome</keyword>
<dbReference type="Pfam" id="PF13417">
    <property type="entry name" value="GST_N_3"/>
    <property type="match status" value="1"/>
</dbReference>
<name>A0A401GXL1_9APHY</name>
<dbReference type="InterPro" id="IPR050983">
    <property type="entry name" value="GST_Omega/HSP26"/>
</dbReference>
<accession>A0A401GXL1</accession>
<evidence type="ECO:0000313" key="3">
    <source>
        <dbReference type="Proteomes" id="UP000287166"/>
    </source>
</evidence>
<protein>
    <recommendedName>
        <fullName evidence="1">GST N-terminal domain-containing protein</fullName>
    </recommendedName>
</protein>
<dbReference type="InParanoid" id="A0A401GXL1"/>
<evidence type="ECO:0000259" key="1">
    <source>
        <dbReference type="PROSITE" id="PS50404"/>
    </source>
</evidence>
<dbReference type="EMBL" id="BFAD01000010">
    <property type="protein sequence ID" value="GBE86922.1"/>
    <property type="molecule type" value="Genomic_DNA"/>
</dbReference>
<dbReference type="GeneID" id="38783839"/>
<dbReference type="CDD" id="cd00570">
    <property type="entry name" value="GST_N_family"/>
    <property type="match status" value="1"/>
</dbReference>
<dbReference type="AlphaFoldDB" id="A0A401GXL1"/>